<accession>A0ABU5H2C4</accession>
<feature type="transmembrane region" description="Helical" evidence="1">
    <location>
        <begin position="123"/>
        <end position="146"/>
    </location>
</feature>
<comment type="caution">
    <text evidence="2">The sequence shown here is derived from an EMBL/GenBank/DDBJ whole genome shotgun (WGS) entry which is preliminary data.</text>
</comment>
<dbReference type="RefSeq" id="WP_321545985.1">
    <property type="nucleotide sequence ID" value="NZ_JAXIVS010000004.1"/>
</dbReference>
<dbReference type="Proteomes" id="UP001291309">
    <property type="component" value="Unassembled WGS sequence"/>
</dbReference>
<keyword evidence="1" id="KW-0472">Membrane</keyword>
<evidence type="ECO:0000313" key="3">
    <source>
        <dbReference type="Proteomes" id="UP001291309"/>
    </source>
</evidence>
<dbReference type="EMBL" id="JAXIVS010000004">
    <property type="protein sequence ID" value="MDY7227257.1"/>
    <property type="molecule type" value="Genomic_DNA"/>
</dbReference>
<name>A0ABU5H2C4_9BACT</name>
<keyword evidence="1" id="KW-0812">Transmembrane</keyword>
<keyword evidence="1" id="KW-1133">Transmembrane helix</keyword>
<keyword evidence="3" id="KW-1185">Reference proteome</keyword>
<protein>
    <submittedName>
        <fullName evidence="2">Uncharacterized protein</fullName>
    </submittedName>
</protein>
<reference evidence="2 3" key="1">
    <citation type="submission" date="2023-12" db="EMBL/GenBank/DDBJ databases">
        <title>the genome sequence of Hyalangium sp. s54d21.</title>
        <authorList>
            <person name="Zhang X."/>
        </authorList>
    </citation>
    <scope>NUCLEOTIDE SEQUENCE [LARGE SCALE GENOMIC DNA]</scope>
    <source>
        <strain evidence="3">s54d21</strain>
    </source>
</reference>
<gene>
    <name evidence="2" type="ORF">SYV04_12675</name>
</gene>
<sequence length="350" mass="36571">MPRAFDITAATESVNLSASGQGELAFTVSNALRAPVRARATVMMAGQARPEWATIAGEAERDLAPDGTQQYIVKLQVPPGTPPGRYTFHVLVTNVANPDEQYADGPTVAFVVPEAAPVVKKAFPWWIVALAAGVLVIGGGVAAILAGRGGPDLGEPCEGTECGKGLACSGAAGGVCLGEDGFKGCKENGQCLSARCKEGRCAEAELGRNCGPGDTCPARQKCIPLLNTRTCLLAPGEACTGDGQCTSLYCKDERCTRDDGKCENNNECRPPSQCHTNQVCLLPDGQECSNNSVCISGFCSAGKCQQAPVPCVPACTGGLFCVSGRCMPIRVFPRVNEEIMRRGIRSPITQ</sequence>
<evidence type="ECO:0000313" key="2">
    <source>
        <dbReference type="EMBL" id="MDY7227257.1"/>
    </source>
</evidence>
<evidence type="ECO:0000256" key="1">
    <source>
        <dbReference type="SAM" id="Phobius"/>
    </source>
</evidence>
<organism evidence="2 3">
    <name type="scientific">Hyalangium rubrum</name>
    <dbReference type="NCBI Taxonomy" id="3103134"/>
    <lineage>
        <taxon>Bacteria</taxon>
        <taxon>Pseudomonadati</taxon>
        <taxon>Myxococcota</taxon>
        <taxon>Myxococcia</taxon>
        <taxon>Myxococcales</taxon>
        <taxon>Cystobacterineae</taxon>
        <taxon>Archangiaceae</taxon>
        <taxon>Hyalangium</taxon>
    </lineage>
</organism>
<proteinExistence type="predicted"/>